<proteinExistence type="predicted"/>
<dbReference type="EMBL" id="JAIWYP010000002">
    <property type="protein sequence ID" value="KAH3866165.1"/>
    <property type="molecule type" value="Genomic_DNA"/>
</dbReference>
<evidence type="ECO:0000313" key="3">
    <source>
        <dbReference type="Proteomes" id="UP000828390"/>
    </source>
</evidence>
<feature type="region of interest" description="Disordered" evidence="1">
    <location>
        <begin position="1"/>
        <end position="80"/>
    </location>
</feature>
<reference evidence="2" key="2">
    <citation type="submission" date="2020-11" db="EMBL/GenBank/DDBJ databases">
        <authorList>
            <person name="McCartney M.A."/>
            <person name="Auch B."/>
            <person name="Kono T."/>
            <person name="Mallez S."/>
            <person name="Becker A."/>
            <person name="Gohl D.M."/>
            <person name="Silverstein K.A.T."/>
            <person name="Koren S."/>
            <person name="Bechman K.B."/>
            <person name="Herman A."/>
            <person name="Abrahante J.E."/>
            <person name="Garbe J."/>
        </authorList>
    </citation>
    <scope>NUCLEOTIDE SEQUENCE</scope>
    <source>
        <strain evidence="2">Duluth1</strain>
        <tissue evidence="2">Whole animal</tissue>
    </source>
</reference>
<gene>
    <name evidence="2" type="ORF">DPMN_029221</name>
</gene>
<feature type="compositionally biased region" description="Polar residues" evidence="1">
    <location>
        <begin position="19"/>
        <end position="30"/>
    </location>
</feature>
<name>A0A9D4LW29_DREPO</name>
<evidence type="ECO:0000313" key="2">
    <source>
        <dbReference type="EMBL" id="KAH3866165.1"/>
    </source>
</evidence>
<protein>
    <submittedName>
        <fullName evidence="2">Uncharacterized protein</fullName>
    </submittedName>
</protein>
<feature type="compositionally biased region" description="Basic and acidic residues" evidence="1">
    <location>
        <begin position="64"/>
        <end position="80"/>
    </location>
</feature>
<organism evidence="2 3">
    <name type="scientific">Dreissena polymorpha</name>
    <name type="common">Zebra mussel</name>
    <name type="synonym">Mytilus polymorpha</name>
    <dbReference type="NCBI Taxonomy" id="45954"/>
    <lineage>
        <taxon>Eukaryota</taxon>
        <taxon>Metazoa</taxon>
        <taxon>Spiralia</taxon>
        <taxon>Lophotrochozoa</taxon>
        <taxon>Mollusca</taxon>
        <taxon>Bivalvia</taxon>
        <taxon>Autobranchia</taxon>
        <taxon>Heteroconchia</taxon>
        <taxon>Euheterodonta</taxon>
        <taxon>Imparidentia</taxon>
        <taxon>Neoheterodontei</taxon>
        <taxon>Myida</taxon>
        <taxon>Dreissenoidea</taxon>
        <taxon>Dreissenidae</taxon>
        <taxon>Dreissena</taxon>
    </lineage>
</organism>
<dbReference type="Proteomes" id="UP000828390">
    <property type="component" value="Unassembled WGS sequence"/>
</dbReference>
<evidence type="ECO:0000256" key="1">
    <source>
        <dbReference type="SAM" id="MobiDB-lite"/>
    </source>
</evidence>
<keyword evidence="3" id="KW-1185">Reference proteome</keyword>
<accession>A0A9D4LW29</accession>
<sequence length="80" mass="9348">MLIPRIMKLHSHTLRKPESNTTRQSLTWNPQVKRKRGQPRNTWRRDMAADAKQMGPNMGAAGEIRPEPRRLDEAGWRNMS</sequence>
<comment type="caution">
    <text evidence="2">The sequence shown here is derived from an EMBL/GenBank/DDBJ whole genome shotgun (WGS) entry which is preliminary data.</text>
</comment>
<reference evidence="2" key="1">
    <citation type="journal article" date="2019" name="bioRxiv">
        <title>The Genome of the Zebra Mussel, Dreissena polymorpha: A Resource for Invasive Species Research.</title>
        <authorList>
            <person name="McCartney M.A."/>
            <person name="Auch B."/>
            <person name="Kono T."/>
            <person name="Mallez S."/>
            <person name="Zhang Y."/>
            <person name="Obille A."/>
            <person name="Becker A."/>
            <person name="Abrahante J.E."/>
            <person name="Garbe J."/>
            <person name="Badalamenti J.P."/>
            <person name="Herman A."/>
            <person name="Mangelson H."/>
            <person name="Liachko I."/>
            <person name="Sullivan S."/>
            <person name="Sone E.D."/>
            <person name="Koren S."/>
            <person name="Silverstein K.A.T."/>
            <person name="Beckman K.B."/>
            <person name="Gohl D.M."/>
        </authorList>
    </citation>
    <scope>NUCLEOTIDE SEQUENCE</scope>
    <source>
        <strain evidence="2">Duluth1</strain>
        <tissue evidence="2">Whole animal</tissue>
    </source>
</reference>
<dbReference type="AlphaFoldDB" id="A0A9D4LW29"/>